<accession>A0AAV8UTN3</accession>
<dbReference type="GO" id="GO:0000731">
    <property type="term" value="P:DNA synthesis involved in DNA repair"/>
    <property type="evidence" value="ECO:0007669"/>
    <property type="project" value="InterPro"/>
</dbReference>
<dbReference type="GO" id="GO:0006261">
    <property type="term" value="P:DNA-templated DNA replication"/>
    <property type="evidence" value="ECO:0007669"/>
    <property type="project" value="TreeGrafter"/>
</dbReference>
<comment type="caution">
    <text evidence="2">The sequence shown here is derived from an EMBL/GenBank/DDBJ whole genome shotgun (WGS) entry which is preliminary data.</text>
</comment>
<keyword evidence="3" id="KW-1185">Reference proteome</keyword>
<gene>
    <name evidence="2" type="ORF">NDN08_002412</name>
</gene>
<dbReference type="PANTHER" id="PTHR14303:SF0">
    <property type="entry name" value="DNA POLYMERASE DELTA SUBUNIT 4"/>
    <property type="match status" value="1"/>
</dbReference>
<dbReference type="EMBL" id="JAMWBK010000004">
    <property type="protein sequence ID" value="KAJ8905910.1"/>
    <property type="molecule type" value="Genomic_DNA"/>
</dbReference>
<dbReference type="GO" id="GO:0043625">
    <property type="term" value="C:delta DNA polymerase complex"/>
    <property type="evidence" value="ECO:0007669"/>
    <property type="project" value="TreeGrafter"/>
</dbReference>
<evidence type="ECO:0000256" key="1">
    <source>
        <dbReference type="SAM" id="MobiDB-lite"/>
    </source>
</evidence>
<dbReference type="PANTHER" id="PTHR14303">
    <property type="entry name" value="DNA POLYMERASE DELTA SUBUNIT 4"/>
    <property type="match status" value="1"/>
</dbReference>
<reference evidence="2 3" key="1">
    <citation type="journal article" date="2023" name="Nat. Commun.">
        <title>Origin of minicircular mitochondrial genomes in red algae.</title>
        <authorList>
            <person name="Lee Y."/>
            <person name="Cho C.H."/>
            <person name="Lee Y.M."/>
            <person name="Park S.I."/>
            <person name="Yang J.H."/>
            <person name="West J.A."/>
            <person name="Bhattacharya D."/>
            <person name="Yoon H.S."/>
        </authorList>
    </citation>
    <scope>NUCLEOTIDE SEQUENCE [LARGE SCALE GENOMIC DNA]</scope>
    <source>
        <strain evidence="2 3">CCMP1338</strain>
        <tissue evidence="2">Whole cell</tissue>
    </source>
</reference>
<evidence type="ECO:0000313" key="2">
    <source>
        <dbReference type="EMBL" id="KAJ8905910.1"/>
    </source>
</evidence>
<feature type="region of interest" description="Disordered" evidence="1">
    <location>
        <begin position="1"/>
        <end position="33"/>
    </location>
</feature>
<dbReference type="InterPro" id="IPR007218">
    <property type="entry name" value="DNA_pol_delta_4"/>
</dbReference>
<organism evidence="2 3">
    <name type="scientific">Rhodosorus marinus</name>
    <dbReference type="NCBI Taxonomy" id="101924"/>
    <lineage>
        <taxon>Eukaryota</taxon>
        <taxon>Rhodophyta</taxon>
        <taxon>Stylonematophyceae</taxon>
        <taxon>Stylonematales</taxon>
        <taxon>Stylonemataceae</taxon>
        <taxon>Rhodosorus</taxon>
    </lineage>
</organism>
<protein>
    <recommendedName>
        <fullName evidence="4">DNA polymerase delta subunit 4</fullName>
    </recommendedName>
</protein>
<evidence type="ECO:0000313" key="3">
    <source>
        <dbReference type="Proteomes" id="UP001157974"/>
    </source>
</evidence>
<dbReference type="AlphaFoldDB" id="A0AAV8UTN3"/>
<proteinExistence type="predicted"/>
<feature type="compositionally biased region" description="Basic and acidic residues" evidence="1">
    <location>
        <begin position="1"/>
        <end position="27"/>
    </location>
</feature>
<sequence>MERYARIQKTPAKEFRRGPKEKEEPQKVETGYGDVTEGLAAEAREHEANEHKLRMFDLDPRYGPFIGVGRMERWERAQSYGLDPPNYVRELLQTGKYETEGRL</sequence>
<dbReference type="Pfam" id="PF04081">
    <property type="entry name" value="DNA_pol_delta_4"/>
    <property type="match status" value="1"/>
</dbReference>
<evidence type="ECO:0008006" key="4">
    <source>
        <dbReference type="Google" id="ProtNLM"/>
    </source>
</evidence>
<dbReference type="GO" id="GO:0003887">
    <property type="term" value="F:DNA-directed DNA polymerase activity"/>
    <property type="evidence" value="ECO:0007669"/>
    <property type="project" value="TreeGrafter"/>
</dbReference>
<name>A0AAV8UTN3_9RHOD</name>
<dbReference type="Proteomes" id="UP001157974">
    <property type="component" value="Unassembled WGS sequence"/>
</dbReference>